<dbReference type="PANTHER" id="PTHR43562">
    <property type="entry name" value="NAPA-TYPE SODIUM/HYDROGEN ANTIPORTER"/>
    <property type="match status" value="1"/>
</dbReference>
<evidence type="ECO:0000256" key="1">
    <source>
        <dbReference type="ARBA" id="ARBA00004141"/>
    </source>
</evidence>
<dbReference type="EMBL" id="JH795090">
    <property type="protein sequence ID" value="ELQ58598.1"/>
    <property type="molecule type" value="Genomic_DNA"/>
</dbReference>
<dbReference type="GO" id="GO:0006814">
    <property type="term" value="P:sodium ion transport"/>
    <property type="evidence" value="ECO:0007669"/>
    <property type="project" value="UniProtKB-KW"/>
</dbReference>
<feature type="region of interest" description="Disordered" evidence="10">
    <location>
        <begin position="377"/>
        <end position="430"/>
    </location>
</feature>
<sequence length="531" mass="55889">MATPSSLPYHEPSITTIIILSGFLILLNAINYGLDKLVYCGLIGQVFLGIAWGTPGAGWLSEEMEHSIVQLGYLGLILVVYEGGLSTDFRSLKANLLLSTAVAITGIALPMAFSFALASMLGASPLQAFTAGAALCSTSLGTTFTVLGTSGLVTTRMGVVLTSAAMMDDVVGLIMVQVVSNLSGSAGNFEPVTTSLTIHTGCLLGLVIVGTYAGTSGLLSAYVAGASISWWDSEVPHVPTHTAQEKQHEPPTKQTNEPKSNQATESGVLAGPPASGQRQLPDESVRNSGTEIYEHYYSKAVSIILSPFFFASIGFSVPISQMFSGPIVWKGVVYTLLMILGKLICGVWLLSFVSPLRSLQRLVRTLSRSGHEVSIVTPGAQCTQDVPRPSNEQAASGTQPTDPSHNTPERAAMAETQSTDSPTNNASPDPEMPISTYPACILGCAMVARGEIGFLISALAESTGIFSGQAGAPERPSELFLIVTWAITLCTIIGPLCVGLLVNRVKRLERKSRGGKHNVLGAWGVQQSKCA</sequence>
<keyword evidence="4 11" id="KW-0812">Transmembrane</keyword>
<keyword evidence="9" id="KW-0739">Sodium transport</keyword>
<feature type="transmembrane region" description="Helical" evidence="11">
    <location>
        <begin position="126"/>
        <end position="147"/>
    </location>
</feature>
<gene>
    <name evidence="13" type="ORF">OOW_P131scaffold01570g3</name>
</gene>
<evidence type="ECO:0000256" key="3">
    <source>
        <dbReference type="ARBA" id="ARBA00022449"/>
    </source>
</evidence>
<evidence type="ECO:0000256" key="5">
    <source>
        <dbReference type="ARBA" id="ARBA00022989"/>
    </source>
</evidence>
<dbReference type="InterPro" id="IPR006153">
    <property type="entry name" value="Cation/H_exchanger_TM"/>
</dbReference>
<feature type="compositionally biased region" description="Polar residues" evidence="10">
    <location>
        <begin position="252"/>
        <end position="265"/>
    </location>
</feature>
<name>L7IRQ1_PYRO1</name>
<feature type="transmembrane region" description="Helical" evidence="11">
    <location>
        <begin position="37"/>
        <end position="55"/>
    </location>
</feature>
<keyword evidence="8 11" id="KW-0472">Membrane</keyword>
<organism>
    <name type="scientific">Pyricularia oryzae (strain P131)</name>
    <name type="common">Rice blast fungus</name>
    <name type="synonym">Magnaporthe oryzae</name>
    <dbReference type="NCBI Taxonomy" id="1143193"/>
    <lineage>
        <taxon>Eukaryota</taxon>
        <taxon>Fungi</taxon>
        <taxon>Dikarya</taxon>
        <taxon>Ascomycota</taxon>
        <taxon>Pezizomycotina</taxon>
        <taxon>Sordariomycetes</taxon>
        <taxon>Sordariomycetidae</taxon>
        <taxon>Magnaporthales</taxon>
        <taxon>Pyriculariaceae</taxon>
        <taxon>Pyricularia</taxon>
    </lineage>
</organism>
<feature type="region of interest" description="Disordered" evidence="10">
    <location>
        <begin position="238"/>
        <end position="284"/>
    </location>
</feature>
<evidence type="ECO:0000256" key="11">
    <source>
        <dbReference type="SAM" id="Phobius"/>
    </source>
</evidence>
<keyword evidence="5 11" id="KW-1133">Transmembrane helix</keyword>
<proteinExistence type="predicted"/>
<feature type="domain" description="Cation/H+ exchanger transmembrane" evidence="12">
    <location>
        <begin position="41"/>
        <end position="208"/>
    </location>
</feature>
<evidence type="ECO:0000256" key="8">
    <source>
        <dbReference type="ARBA" id="ARBA00023136"/>
    </source>
</evidence>
<feature type="transmembrane region" description="Helical" evidence="11">
    <location>
        <begin position="96"/>
        <end position="120"/>
    </location>
</feature>
<feature type="transmembrane region" description="Helical" evidence="11">
    <location>
        <begin position="159"/>
        <end position="178"/>
    </location>
</feature>
<dbReference type="PANTHER" id="PTHR43562:SF3">
    <property type="entry name" value="SODIUM ION_PROTON EXCHANGER (EUROFUNG)"/>
    <property type="match status" value="1"/>
</dbReference>
<feature type="transmembrane region" description="Helical" evidence="11">
    <location>
        <begin position="331"/>
        <end position="353"/>
    </location>
</feature>
<evidence type="ECO:0000256" key="6">
    <source>
        <dbReference type="ARBA" id="ARBA00023053"/>
    </source>
</evidence>
<keyword evidence="2" id="KW-0813">Transport</keyword>
<evidence type="ECO:0000256" key="9">
    <source>
        <dbReference type="ARBA" id="ARBA00023201"/>
    </source>
</evidence>
<feature type="transmembrane region" description="Helical" evidence="11">
    <location>
        <begin position="296"/>
        <end position="319"/>
    </location>
</feature>
<feature type="transmembrane region" description="Helical" evidence="11">
    <location>
        <begin position="67"/>
        <end position="84"/>
    </location>
</feature>
<feature type="transmembrane region" description="Helical" evidence="11">
    <location>
        <begin position="12"/>
        <end position="30"/>
    </location>
</feature>
<dbReference type="AlphaFoldDB" id="L7IRQ1"/>
<evidence type="ECO:0000256" key="4">
    <source>
        <dbReference type="ARBA" id="ARBA00022692"/>
    </source>
</evidence>
<dbReference type="InterPro" id="IPR038770">
    <property type="entry name" value="Na+/solute_symporter_sf"/>
</dbReference>
<evidence type="ECO:0000256" key="7">
    <source>
        <dbReference type="ARBA" id="ARBA00023065"/>
    </source>
</evidence>
<comment type="subcellular location">
    <subcellularLocation>
        <location evidence="1">Membrane</location>
        <topology evidence="1">Multi-pass membrane protein</topology>
    </subcellularLocation>
</comment>
<evidence type="ECO:0000313" key="13">
    <source>
        <dbReference type="EMBL" id="ELQ58598.1"/>
    </source>
</evidence>
<feature type="transmembrane region" description="Helical" evidence="11">
    <location>
        <begin position="479"/>
        <end position="502"/>
    </location>
</feature>
<feature type="transmembrane region" description="Helical" evidence="11">
    <location>
        <begin position="198"/>
        <end position="224"/>
    </location>
</feature>
<accession>L7IRQ1</accession>
<dbReference type="Gene3D" id="1.20.1530.20">
    <property type="match status" value="3"/>
</dbReference>
<keyword evidence="6" id="KW-0915">Sodium</keyword>
<keyword evidence="7" id="KW-0406">Ion transport</keyword>
<dbReference type="GO" id="GO:0015297">
    <property type="term" value="F:antiporter activity"/>
    <property type="evidence" value="ECO:0007669"/>
    <property type="project" value="UniProtKB-KW"/>
</dbReference>
<dbReference type="GO" id="GO:1902600">
    <property type="term" value="P:proton transmembrane transport"/>
    <property type="evidence" value="ECO:0007669"/>
    <property type="project" value="InterPro"/>
</dbReference>
<evidence type="ECO:0000256" key="10">
    <source>
        <dbReference type="SAM" id="MobiDB-lite"/>
    </source>
</evidence>
<protein>
    <recommendedName>
        <fullName evidence="12">Cation/H+ exchanger transmembrane domain-containing protein</fullName>
    </recommendedName>
</protein>
<feature type="compositionally biased region" description="Polar residues" evidence="10">
    <location>
        <begin position="415"/>
        <end position="427"/>
    </location>
</feature>
<evidence type="ECO:0000259" key="12">
    <source>
        <dbReference type="Pfam" id="PF00999"/>
    </source>
</evidence>
<feature type="compositionally biased region" description="Polar residues" evidence="10">
    <location>
        <begin position="380"/>
        <end position="406"/>
    </location>
</feature>
<evidence type="ECO:0000256" key="2">
    <source>
        <dbReference type="ARBA" id="ARBA00022448"/>
    </source>
</evidence>
<keyword evidence="3" id="KW-0050">Antiport</keyword>
<dbReference type="GO" id="GO:0016020">
    <property type="term" value="C:membrane"/>
    <property type="evidence" value="ECO:0007669"/>
    <property type="project" value="UniProtKB-SubCell"/>
</dbReference>
<reference evidence="13" key="1">
    <citation type="journal article" date="2012" name="PLoS Genet.">
        <title>Comparative analysis of the genomes of two field isolates of the rice blast fungus Magnaporthe oryzae.</title>
        <authorList>
            <person name="Xue M."/>
            <person name="Yang J."/>
            <person name="Li Z."/>
            <person name="Hu S."/>
            <person name="Yao N."/>
            <person name="Dean R.A."/>
            <person name="Zhao W."/>
            <person name="Shen M."/>
            <person name="Zhang H."/>
            <person name="Li C."/>
            <person name="Liu L."/>
            <person name="Cao L."/>
            <person name="Xu X."/>
            <person name="Xing Y."/>
            <person name="Hsiang T."/>
            <person name="Zhang Z."/>
            <person name="Xu J.R."/>
            <person name="Peng Y.L."/>
        </authorList>
    </citation>
    <scope>NUCLEOTIDE SEQUENCE [LARGE SCALE GENOMIC DNA]</scope>
    <source>
        <strain evidence="13">P131</strain>
    </source>
</reference>
<dbReference type="Pfam" id="PF00999">
    <property type="entry name" value="Na_H_Exchanger"/>
    <property type="match status" value="1"/>
</dbReference>